<evidence type="ECO:0000256" key="1">
    <source>
        <dbReference type="SAM" id="MobiDB-lite"/>
    </source>
</evidence>
<keyword evidence="3" id="KW-1185">Reference proteome</keyword>
<organism evidence="2 3">
    <name type="scientific">Allomyces macrogynus (strain ATCC 38327)</name>
    <name type="common">Allomyces javanicus var. macrogynus</name>
    <dbReference type="NCBI Taxonomy" id="578462"/>
    <lineage>
        <taxon>Eukaryota</taxon>
        <taxon>Fungi</taxon>
        <taxon>Fungi incertae sedis</taxon>
        <taxon>Blastocladiomycota</taxon>
        <taxon>Blastocladiomycetes</taxon>
        <taxon>Blastocladiales</taxon>
        <taxon>Blastocladiaceae</taxon>
        <taxon>Allomyces</taxon>
    </lineage>
</organism>
<reference evidence="3" key="2">
    <citation type="submission" date="2009-11" db="EMBL/GenBank/DDBJ databases">
        <title>The Genome Sequence of Allomyces macrogynus strain ATCC 38327.</title>
        <authorList>
            <consortium name="The Broad Institute Genome Sequencing Platform"/>
            <person name="Russ C."/>
            <person name="Cuomo C."/>
            <person name="Shea T."/>
            <person name="Young S.K."/>
            <person name="Zeng Q."/>
            <person name="Koehrsen M."/>
            <person name="Haas B."/>
            <person name="Borodovsky M."/>
            <person name="Guigo R."/>
            <person name="Alvarado L."/>
            <person name="Berlin A."/>
            <person name="Borenstein D."/>
            <person name="Chen Z."/>
            <person name="Engels R."/>
            <person name="Freedman E."/>
            <person name="Gellesch M."/>
            <person name="Goldberg J."/>
            <person name="Griggs A."/>
            <person name="Gujja S."/>
            <person name="Heiman D."/>
            <person name="Hepburn T."/>
            <person name="Howarth C."/>
            <person name="Jen D."/>
            <person name="Larson L."/>
            <person name="Lewis B."/>
            <person name="Mehta T."/>
            <person name="Park D."/>
            <person name="Pearson M."/>
            <person name="Roberts A."/>
            <person name="Saif S."/>
            <person name="Shenoy N."/>
            <person name="Sisk P."/>
            <person name="Stolte C."/>
            <person name="Sykes S."/>
            <person name="Walk T."/>
            <person name="White J."/>
            <person name="Yandava C."/>
            <person name="Burger G."/>
            <person name="Gray M.W."/>
            <person name="Holland P.W.H."/>
            <person name="King N."/>
            <person name="Lang F.B.F."/>
            <person name="Roger A.J."/>
            <person name="Ruiz-Trillo I."/>
            <person name="Lander E."/>
            <person name="Nusbaum C."/>
        </authorList>
    </citation>
    <scope>NUCLEOTIDE SEQUENCE [LARGE SCALE GENOMIC DNA]</scope>
    <source>
        <strain evidence="3">ATCC 38327</strain>
    </source>
</reference>
<dbReference type="AlphaFoldDB" id="A0A0L0SI26"/>
<gene>
    <name evidence="2" type="ORF">AMAG_18811</name>
</gene>
<accession>A0A0L0SI26</accession>
<proteinExistence type="predicted"/>
<dbReference type="OrthoDB" id="18170at2759"/>
<evidence type="ECO:0000313" key="2">
    <source>
        <dbReference type="EMBL" id="KNE62107.1"/>
    </source>
</evidence>
<reference evidence="2 3" key="1">
    <citation type="submission" date="2009-11" db="EMBL/GenBank/DDBJ databases">
        <title>Annotation of Allomyces macrogynus ATCC 38327.</title>
        <authorList>
            <consortium name="The Broad Institute Genome Sequencing Platform"/>
            <person name="Russ C."/>
            <person name="Cuomo C."/>
            <person name="Burger G."/>
            <person name="Gray M.W."/>
            <person name="Holland P.W.H."/>
            <person name="King N."/>
            <person name="Lang F.B.F."/>
            <person name="Roger A.J."/>
            <person name="Ruiz-Trillo I."/>
            <person name="Young S.K."/>
            <person name="Zeng Q."/>
            <person name="Gargeya S."/>
            <person name="Fitzgerald M."/>
            <person name="Haas B."/>
            <person name="Abouelleil A."/>
            <person name="Alvarado L."/>
            <person name="Arachchi H.M."/>
            <person name="Berlin A."/>
            <person name="Chapman S.B."/>
            <person name="Gearin G."/>
            <person name="Goldberg J."/>
            <person name="Griggs A."/>
            <person name="Gujja S."/>
            <person name="Hansen M."/>
            <person name="Heiman D."/>
            <person name="Howarth C."/>
            <person name="Larimer J."/>
            <person name="Lui A."/>
            <person name="MacDonald P.J.P."/>
            <person name="McCowen C."/>
            <person name="Montmayeur A."/>
            <person name="Murphy C."/>
            <person name="Neiman D."/>
            <person name="Pearson M."/>
            <person name="Priest M."/>
            <person name="Roberts A."/>
            <person name="Saif S."/>
            <person name="Shea T."/>
            <person name="Sisk P."/>
            <person name="Stolte C."/>
            <person name="Sykes S."/>
            <person name="Wortman J."/>
            <person name="Nusbaum C."/>
            <person name="Birren B."/>
        </authorList>
    </citation>
    <scope>NUCLEOTIDE SEQUENCE [LARGE SCALE GENOMIC DNA]</scope>
    <source>
        <strain evidence="2 3">ATCC 38327</strain>
    </source>
</reference>
<evidence type="ECO:0000313" key="3">
    <source>
        <dbReference type="Proteomes" id="UP000054350"/>
    </source>
</evidence>
<protein>
    <submittedName>
        <fullName evidence="2">Uncharacterized protein</fullName>
    </submittedName>
</protein>
<sequence length="84" mass="9021">MGVTAAAANMLYLTWTANLDDPASCGRAFRLSSWGGVFLAMGLSAEYARQLYEEQTKRQQELAVPVAAAEQADDGESEAPPRTP</sequence>
<dbReference type="VEuPathDB" id="FungiDB:AMAG_18811"/>
<feature type="region of interest" description="Disordered" evidence="1">
    <location>
        <begin position="65"/>
        <end position="84"/>
    </location>
</feature>
<dbReference type="EMBL" id="GG745339">
    <property type="protein sequence ID" value="KNE62107.1"/>
    <property type="molecule type" value="Genomic_DNA"/>
</dbReference>
<name>A0A0L0SI26_ALLM3</name>
<dbReference type="Proteomes" id="UP000054350">
    <property type="component" value="Unassembled WGS sequence"/>
</dbReference>